<dbReference type="AlphaFoldDB" id="A0A8H3WVZ4"/>
<feature type="region of interest" description="Disordered" evidence="1">
    <location>
        <begin position="1"/>
        <end position="28"/>
    </location>
</feature>
<evidence type="ECO:0000313" key="3">
    <source>
        <dbReference type="Proteomes" id="UP000434172"/>
    </source>
</evidence>
<reference evidence="2 3" key="1">
    <citation type="submission" date="2019-12" db="EMBL/GenBank/DDBJ databases">
        <title>A genome sequence resource for the geographically widespread anthracnose pathogen Colletotrichum asianum.</title>
        <authorList>
            <person name="Meng Y."/>
        </authorList>
    </citation>
    <scope>NUCLEOTIDE SEQUENCE [LARGE SCALE GENOMIC DNA]</scope>
    <source>
        <strain evidence="2 3">ICMP 18580</strain>
    </source>
</reference>
<comment type="caution">
    <text evidence="2">The sequence shown here is derived from an EMBL/GenBank/DDBJ whole genome shotgun (WGS) entry which is preliminary data.</text>
</comment>
<accession>A0A8H3WVZ4</accession>
<protein>
    <submittedName>
        <fullName evidence="2">Uncharacterized protein</fullName>
    </submittedName>
</protein>
<organism evidence="2 3">
    <name type="scientific">Colletotrichum asianum</name>
    <dbReference type="NCBI Taxonomy" id="702518"/>
    <lineage>
        <taxon>Eukaryota</taxon>
        <taxon>Fungi</taxon>
        <taxon>Dikarya</taxon>
        <taxon>Ascomycota</taxon>
        <taxon>Pezizomycotina</taxon>
        <taxon>Sordariomycetes</taxon>
        <taxon>Hypocreomycetidae</taxon>
        <taxon>Glomerellales</taxon>
        <taxon>Glomerellaceae</taxon>
        <taxon>Colletotrichum</taxon>
        <taxon>Colletotrichum gloeosporioides species complex</taxon>
    </lineage>
</organism>
<dbReference type="OrthoDB" id="10602770at2759"/>
<evidence type="ECO:0000256" key="1">
    <source>
        <dbReference type="SAM" id="MobiDB-lite"/>
    </source>
</evidence>
<name>A0A8H3WVZ4_9PEZI</name>
<dbReference type="Proteomes" id="UP000434172">
    <property type="component" value="Unassembled WGS sequence"/>
</dbReference>
<gene>
    <name evidence="2" type="ORF">GQ607_000628</name>
</gene>
<proteinExistence type="predicted"/>
<evidence type="ECO:0000313" key="2">
    <source>
        <dbReference type="EMBL" id="KAF0332612.1"/>
    </source>
</evidence>
<sequence length="203" mass="22482">MRVRQGENDAAAATPLEGTPYQPPQLQPQRDARTFLGKRLVSPVWSLAGGSDTRHSGQRLDKHALPLKRRKARALSQQLGLRSGFAPPPLPQQGEVLPGWLAWWALSLHIPSCMRGLPAHQVVARGASRRTGQEPGAAPHQSLDASFRALAQIPWRGQKQLTFMVGQISLVKWNKIKRPLFLGKQGTDRSVSSKTTRFPHCSW</sequence>
<dbReference type="EMBL" id="WOWK01000001">
    <property type="protein sequence ID" value="KAF0332612.1"/>
    <property type="molecule type" value="Genomic_DNA"/>
</dbReference>
<keyword evidence="3" id="KW-1185">Reference proteome</keyword>